<comment type="caution">
    <text evidence="1">The sequence shown here is derived from an EMBL/GenBank/DDBJ whole genome shotgun (WGS) entry which is preliminary data.</text>
</comment>
<protein>
    <submittedName>
        <fullName evidence="1">Secreted protein</fullName>
    </submittedName>
</protein>
<sequence length="55" mass="6231">MKEKGKRILAILGILCFCWPPVSPWSLPLKAGKMGAHGLRLPWPLQCLFLCWPMP</sequence>
<name>J9C8H7_9ZZZZ</name>
<gene>
    <name evidence="1" type="ORF">EVA_15713</name>
</gene>
<dbReference type="EMBL" id="AMCI01005413">
    <property type="protein sequence ID" value="EJW96180.1"/>
    <property type="molecule type" value="Genomic_DNA"/>
</dbReference>
<proteinExistence type="predicted"/>
<evidence type="ECO:0000313" key="1">
    <source>
        <dbReference type="EMBL" id="EJW96180.1"/>
    </source>
</evidence>
<dbReference type="AlphaFoldDB" id="J9C8H7"/>
<organism evidence="1">
    <name type="scientific">gut metagenome</name>
    <dbReference type="NCBI Taxonomy" id="749906"/>
    <lineage>
        <taxon>unclassified sequences</taxon>
        <taxon>metagenomes</taxon>
        <taxon>organismal metagenomes</taxon>
    </lineage>
</organism>
<accession>J9C8H7</accession>
<reference evidence="1" key="1">
    <citation type="journal article" date="2012" name="PLoS ONE">
        <title>Gene sets for utilization of primary and secondary nutrition supplies in the distal gut of endangered iberian lynx.</title>
        <authorList>
            <person name="Alcaide M."/>
            <person name="Messina E."/>
            <person name="Richter M."/>
            <person name="Bargiela R."/>
            <person name="Peplies J."/>
            <person name="Huws S.A."/>
            <person name="Newbold C.J."/>
            <person name="Golyshin P.N."/>
            <person name="Simon M.A."/>
            <person name="Lopez G."/>
            <person name="Yakimov M.M."/>
            <person name="Ferrer M."/>
        </authorList>
    </citation>
    <scope>NUCLEOTIDE SEQUENCE</scope>
</reference>